<name>A0ABY7HFA8_9BACT</name>
<gene>
    <name evidence="2" type="ORF">O0S08_17615</name>
</gene>
<keyword evidence="3" id="KW-1185">Reference proteome</keyword>
<dbReference type="Gene3D" id="1.10.1780.10">
    <property type="entry name" value="Clp, N-terminal domain"/>
    <property type="match status" value="1"/>
</dbReference>
<dbReference type="Proteomes" id="UP001164459">
    <property type="component" value="Chromosome"/>
</dbReference>
<dbReference type="Pfam" id="PF02617">
    <property type="entry name" value="ClpS"/>
    <property type="match status" value="1"/>
</dbReference>
<dbReference type="RefSeq" id="WP_269040327.1">
    <property type="nucleotide sequence ID" value="NZ_CP114040.1"/>
</dbReference>
<accession>A0ABY7HFA8</accession>
<evidence type="ECO:0000259" key="1">
    <source>
        <dbReference type="Pfam" id="PF02617"/>
    </source>
</evidence>
<dbReference type="EMBL" id="CP114040">
    <property type="protein sequence ID" value="WAS97961.1"/>
    <property type="molecule type" value="Genomic_DNA"/>
</dbReference>
<sequence length="253" mass="26966">MDPLTVAYVVGAGMSAWLVHRYQRGVARQLREQEPRYAEDAEVVIAVAGHAGYSRDHRFLCPLHVLYGLLQDPRIAAAVGIEGAEAVEAAALNELDRGEPPRAEAVALSQLLAHADAGARGRGGISCVDLWAGLTRSETAASQLLRGCGVDMVAVLTSLCHGSAEAPAIEAFAGSVAVVLHDDDYTPQELVVAVLMRHFSLSRENAVACMHATEAAGRTVIGRFASVEAQQRIAAARRFAREQRAPLWIAAEP</sequence>
<dbReference type="GO" id="GO:0008233">
    <property type="term" value="F:peptidase activity"/>
    <property type="evidence" value="ECO:0007669"/>
    <property type="project" value="UniProtKB-KW"/>
</dbReference>
<keyword evidence="2" id="KW-0645">Protease</keyword>
<dbReference type="InterPro" id="IPR036628">
    <property type="entry name" value="Clp_N_dom_sf"/>
</dbReference>
<keyword evidence="2" id="KW-0378">Hydrolase</keyword>
<organism evidence="2 3">
    <name type="scientific">Nannocystis punicea</name>
    <dbReference type="NCBI Taxonomy" id="2995304"/>
    <lineage>
        <taxon>Bacteria</taxon>
        <taxon>Pseudomonadati</taxon>
        <taxon>Myxococcota</taxon>
        <taxon>Polyangia</taxon>
        <taxon>Nannocystales</taxon>
        <taxon>Nannocystaceae</taxon>
        <taxon>Nannocystis</taxon>
    </lineage>
</organism>
<reference evidence="2" key="1">
    <citation type="submission" date="2022-11" db="EMBL/GenBank/DDBJ databases">
        <title>Minimal conservation of predation-associated metabolite biosynthetic gene clusters underscores biosynthetic potential of Myxococcota including descriptions for ten novel species: Archangium lansinium sp. nov., Myxococcus landrumus sp. nov., Nannocystis bai.</title>
        <authorList>
            <person name="Ahearne A."/>
            <person name="Stevens C."/>
            <person name="Dowd S."/>
        </authorList>
    </citation>
    <scope>NUCLEOTIDE SEQUENCE</scope>
    <source>
        <strain evidence="2">Fl3</strain>
    </source>
</reference>
<dbReference type="Gene3D" id="3.30.1390.10">
    <property type="match status" value="1"/>
</dbReference>
<dbReference type="InterPro" id="IPR003769">
    <property type="entry name" value="ClpS_core"/>
</dbReference>
<feature type="domain" description="Adaptor protein ClpS core" evidence="1">
    <location>
        <begin position="177"/>
        <end position="249"/>
    </location>
</feature>
<dbReference type="GO" id="GO:0006508">
    <property type="term" value="P:proteolysis"/>
    <property type="evidence" value="ECO:0007669"/>
    <property type="project" value="UniProtKB-KW"/>
</dbReference>
<proteinExistence type="predicted"/>
<evidence type="ECO:0000313" key="2">
    <source>
        <dbReference type="EMBL" id="WAS97961.1"/>
    </source>
</evidence>
<protein>
    <submittedName>
        <fullName evidence="2">ATP-dependent Clp protease adaptor ClpS</fullName>
    </submittedName>
</protein>
<dbReference type="InterPro" id="IPR014719">
    <property type="entry name" value="Ribosomal_bL12_C/ClpS-like"/>
</dbReference>
<dbReference type="SUPFAM" id="SSF54736">
    <property type="entry name" value="ClpS-like"/>
    <property type="match status" value="1"/>
</dbReference>
<evidence type="ECO:0000313" key="3">
    <source>
        <dbReference type="Proteomes" id="UP001164459"/>
    </source>
</evidence>